<dbReference type="KEGG" id="parq:DSM112329_01933"/>
<protein>
    <recommendedName>
        <fullName evidence="3">DUF4131 domain-containing protein</fullName>
    </recommendedName>
</protein>
<reference evidence="2" key="1">
    <citation type="submission" date="2022-12" db="EMBL/GenBank/DDBJ databases">
        <title>Paraconexibacter alkalitolerans sp. nov. and Baekduia alba sp. nov., isolated from soil and emended description of the genera Paraconexibacter (Chun et al., 2020) and Baekduia (An et al., 2020).</title>
        <authorList>
            <person name="Vieira S."/>
            <person name="Huber K.J."/>
            <person name="Geppert A."/>
            <person name="Wolf J."/>
            <person name="Neumann-Schaal M."/>
            <person name="Muesken M."/>
            <person name="Overmann J."/>
        </authorList>
    </citation>
    <scope>NUCLEOTIDE SEQUENCE</scope>
    <source>
        <strain evidence="2">AEG42_29</strain>
    </source>
</reference>
<name>A0AAU7ATX6_9ACTN</name>
<keyword evidence="1" id="KW-0812">Transmembrane</keyword>
<keyword evidence="1" id="KW-0472">Membrane</keyword>
<feature type="transmembrane region" description="Helical" evidence="1">
    <location>
        <begin position="7"/>
        <end position="40"/>
    </location>
</feature>
<dbReference type="EMBL" id="CP114014">
    <property type="protein sequence ID" value="XAY05090.1"/>
    <property type="molecule type" value="Genomic_DNA"/>
</dbReference>
<gene>
    <name evidence="2" type="ORF">DSM112329_01933</name>
</gene>
<organism evidence="2">
    <name type="scientific">Paraconexibacter sp. AEG42_29</name>
    <dbReference type="NCBI Taxonomy" id="2997339"/>
    <lineage>
        <taxon>Bacteria</taxon>
        <taxon>Bacillati</taxon>
        <taxon>Actinomycetota</taxon>
        <taxon>Thermoleophilia</taxon>
        <taxon>Solirubrobacterales</taxon>
        <taxon>Paraconexibacteraceae</taxon>
        <taxon>Paraconexibacter</taxon>
    </lineage>
</organism>
<evidence type="ECO:0008006" key="3">
    <source>
        <dbReference type="Google" id="ProtNLM"/>
    </source>
</evidence>
<feature type="transmembrane region" description="Helical" evidence="1">
    <location>
        <begin position="77"/>
        <end position="97"/>
    </location>
</feature>
<feature type="transmembrane region" description="Helical" evidence="1">
    <location>
        <begin position="46"/>
        <end position="65"/>
    </location>
</feature>
<keyword evidence="1" id="KW-1133">Transmembrane helix</keyword>
<sequence length="200" mass="20610">MRDAGTWLAIAAVAGVVTAGAVVRGWAVLVVSVVCALGFVVSGAEALSWLWLMAILPVLAAAALVGWGLRAVAGPRAWLAPGAFLVAGVIAAAGLAAQRAALDPVPDAVAARLPHDTGALSLLCFREAPVSQRRSARRQAQALTRAVRQRPDGLVTVVRVLAESPGTVREDLTVTELARESLQRASCSSPEADAVRRALG</sequence>
<proteinExistence type="predicted"/>
<dbReference type="RefSeq" id="WP_354701608.1">
    <property type="nucleotide sequence ID" value="NZ_CP114014.1"/>
</dbReference>
<evidence type="ECO:0000256" key="1">
    <source>
        <dbReference type="SAM" id="Phobius"/>
    </source>
</evidence>
<accession>A0AAU7ATX6</accession>
<evidence type="ECO:0000313" key="2">
    <source>
        <dbReference type="EMBL" id="XAY05090.1"/>
    </source>
</evidence>
<dbReference type="AlphaFoldDB" id="A0AAU7ATX6"/>